<evidence type="ECO:0000256" key="1">
    <source>
        <dbReference type="ARBA" id="ARBA00004651"/>
    </source>
</evidence>
<comment type="subcellular location">
    <subcellularLocation>
        <location evidence="1">Cell membrane</location>
        <topology evidence="1">Multi-pass membrane protein</topology>
    </subcellularLocation>
</comment>
<dbReference type="Pfam" id="PF12704">
    <property type="entry name" value="MacB_PCD"/>
    <property type="match status" value="2"/>
</dbReference>
<feature type="transmembrane region" description="Helical" evidence="6">
    <location>
        <begin position="329"/>
        <end position="356"/>
    </location>
</feature>
<dbReference type="OrthoDB" id="1451596at2"/>
<dbReference type="EMBL" id="FNBN01000007">
    <property type="protein sequence ID" value="SDG91750.1"/>
    <property type="molecule type" value="Genomic_DNA"/>
</dbReference>
<dbReference type="Proteomes" id="UP000199045">
    <property type="component" value="Unassembled WGS sequence"/>
</dbReference>
<gene>
    <name evidence="9" type="ORF">SAMN04488121_107213</name>
</gene>
<dbReference type="InterPro" id="IPR050250">
    <property type="entry name" value="Macrolide_Exporter_MacB"/>
</dbReference>
<protein>
    <submittedName>
        <fullName evidence="9">Duplicated orphan permease</fullName>
    </submittedName>
</protein>
<evidence type="ECO:0000259" key="8">
    <source>
        <dbReference type="Pfam" id="PF12704"/>
    </source>
</evidence>
<organism evidence="9 10">
    <name type="scientific">Chitinophaga filiformis</name>
    <name type="common">Myxococcus filiformis</name>
    <name type="synonym">Flexibacter filiformis</name>
    <dbReference type="NCBI Taxonomy" id="104663"/>
    <lineage>
        <taxon>Bacteria</taxon>
        <taxon>Pseudomonadati</taxon>
        <taxon>Bacteroidota</taxon>
        <taxon>Chitinophagia</taxon>
        <taxon>Chitinophagales</taxon>
        <taxon>Chitinophagaceae</taxon>
        <taxon>Chitinophaga</taxon>
    </lineage>
</organism>
<feature type="transmembrane region" description="Helical" evidence="6">
    <location>
        <begin position="721"/>
        <end position="740"/>
    </location>
</feature>
<dbReference type="RefSeq" id="WP_089835847.1">
    <property type="nucleotide sequence ID" value="NZ_FNBN01000007.1"/>
</dbReference>
<dbReference type="Pfam" id="PF02687">
    <property type="entry name" value="FtsX"/>
    <property type="match status" value="2"/>
</dbReference>
<feature type="transmembrane region" description="Helical" evidence="6">
    <location>
        <begin position="752"/>
        <end position="775"/>
    </location>
</feature>
<dbReference type="InterPro" id="IPR025857">
    <property type="entry name" value="MacB_PCD"/>
</dbReference>
<keyword evidence="5 6" id="KW-0472">Membrane</keyword>
<dbReference type="PANTHER" id="PTHR30572:SF18">
    <property type="entry name" value="ABC-TYPE MACROLIDE FAMILY EXPORT SYSTEM PERMEASE COMPONENT 2"/>
    <property type="match status" value="1"/>
</dbReference>
<dbReference type="InterPro" id="IPR003838">
    <property type="entry name" value="ABC3_permease_C"/>
</dbReference>
<feature type="transmembrane region" description="Helical" evidence="6">
    <location>
        <begin position="419"/>
        <end position="443"/>
    </location>
</feature>
<dbReference type="STRING" id="104663.SAMN04488121_107213"/>
<evidence type="ECO:0000256" key="3">
    <source>
        <dbReference type="ARBA" id="ARBA00022692"/>
    </source>
</evidence>
<dbReference type="AlphaFoldDB" id="A0A1G7Y703"/>
<feature type="domain" description="MacB-like periplasmic core" evidence="8">
    <location>
        <begin position="20"/>
        <end position="239"/>
    </location>
</feature>
<evidence type="ECO:0000256" key="6">
    <source>
        <dbReference type="SAM" id="Phobius"/>
    </source>
</evidence>
<feature type="transmembrane region" description="Helical" evidence="6">
    <location>
        <begin position="21"/>
        <end position="42"/>
    </location>
</feature>
<evidence type="ECO:0000256" key="5">
    <source>
        <dbReference type="ARBA" id="ARBA00023136"/>
    </source>
</evidence>
<feature type="domain" description="ABC3 transporter permease C-terminal" evidence="7">
    <location>
        <begin position="673"/>
        <end position="785"/>
    </location>
</feature>
<evidence type="ECO:0000256" key="4">
    <source>
        <dbReference type="ARBA" id="ARBA00022989"/>
    </source>
</evidence>
<feature type="domain" description="MacB-like periplasmic core" evidence="8">
    <location>
        <begin position="454"/>
        <end position="631"/>
    </location>
</feature>
<feature type="transmembrane region" description="Helical" evidence="6">
    <location>
        <begin position="669"/>
        <end position="694"/>
    </location>
</feature>
<proteinExistence type="predicted"/>
<name>A0A1G7Y703_CHIFI</name>
<evidence type="ECO:0000256" key="2">
    <source>
        <dbReference type="ARBA" id="ARBA00022475"/>
    </source>
</evidence>
<accession>A0A1G7Y703</accession>
<evidence type="ECO:0000313" key="10">
    <source>
        <dbReference type="Proteomes" id="UP000199045"/>
    </source>
</evidence>
<dbReference type="GO" id="GO:0022857">
    <property type="term" value="F:transmembrane transporter activity"/>
    <property type="evidence" value="ECO:0007669"/>
    <property type="project" value="TreeGrafter"/>
</dbReference>
<keyword evidence="4 6" id="KW-1133">Transmembrane helix</keyword>
<feature type="domain" description="ABC3 transporter permease C-terminal" evidence="7">
    <location>
        <begin position="288"/>
        <end position="401"/>
    </location>
</feature>
<keyword evidence="3 6" id="KW-0812">Transmembrane</keyword>
<dbReference type="PANTHER" id="PTHR30572">
    <property type="entry name" value="MEMBRANE COMPONENT OF TRANSPORTER-RELATED"/>
    <property type="match status" value="1"/>
</dbReference>
<feature type="transmembrane region" description="Helical" evidence="6">
    <location>
        <begin position="376"/>
        <end position="399"/>
    </location>
</feature>
<feature type="transmembrane region" description="Helical" evidence="6">
    <location>
        <begin position="280"/>
        <end position="302"/>
    </location>
</feature>
<dbReference type="GO" id="GO:0005886">
    <property type="term" value="C:plasma membrane"/>
    <property type="evidence" value="ECO:0007669"/>
    <property type="project" value="UniProtKB-SubCell"/>
</dbReference>
<sequence>MLKNYLTIAIRNLWKNKVYSAVNITGMAIGLACCLTIGLFILEELSYDRFHSHGKHIYRVVEKNVQAGKVYDVAVTPSPLASSLRRDFAGIEQTCRIGDRSGFFQYGNTTVESRNVLVVDHSFFSLFDFRLVKGDVRKVLLGPDEVVITESLADGMFGTAWRTSGNLLGRPIQFNDKRTLTLTGIAKDPPTNSHIQFNALLSFSYDELKPERNRWDNNDYHTYIQLGKDADVAGISEQLYKYLNRFMPESKDALSLQPLYDIYLHSDFAFQTDWSKTSNIVYINIFSVVGLIVLLIAIFNFINLSTARAIQRAREVGVRKAIGAFRIQLIVQFIGESLVMTLLAVCMAQALLTVFLPLMNHIADKQISIPVYNWMYWLAIAVFTLLVSVLAGIYPAFYLSGFKPDKVLKGVFNVQGGRLFRRTLVTGQFIFSIVLIIGAIVIYKQLAFLQEKDLGFDQSQLLVVNMKNELRKNPALLKADLQKQHSIAHVSGSSNNLVDVVNSTYAIQWEGQLPDDKFLMTQANIDPDYLNTTGMRLIAGRNFDTRFTSDTSSAYLINETAAKRMGWTPEQALGKSVTLWDKPGKVIGVVKDFHFRPLTATIEPFLFRYCPRESYSNLLVKTNPGQLHKAISAIEQLYRKYEKQTVPEYQFVDQILNNQYRAQQRTGSVVLYFSILAILVSCLGLFGLAAFTATQRVKEIGIRKIVGASVSQIVLLLSKDFLKLVVLAIVIASPLAWYFTNRWLEDFAYRITISWWVFALAGSAVICITIVTVSLQSVRAALMNPVKSLRTE</sequence>
<dbReference type="PROSITE" id="PS51257">
    <property type="entry name" value="PROKAR_LIPOPROTEIN"/>
    <property type="match status" value="1"/>
</dbReference>
<reference evidence="9 10" key="1">
    <citation type="submission" date="2016-10" db="EMBL/GenBank/DDBJ databases">
        <authorList>
            <person name="de Groot N.N."/>
        </authorList>
    </citation>
    <scope>NUCLEOTIDE SEQUENCE [LARGE SCALE GENOMIC DNA]</scope>
    <source>
        <strain evidence="9 10">DSM 527</strain>
    </source>
</reference>
<keyword evidence="2" id="KW-1003">Cell membrane</keyword>
<evidence type="ECO:0000259" key="7">
    <source>
        <dbReference type="Pfam" id="PF02687"/>
    </source>
</evidence>
<evidence type="ECO:0000313" key="9">
    <source>
        <dbReference type="EMBL" id="SDG91750.1"/>
    </source>
</evidence>